<evidence type="ECO:0000313" key="1">
    <source>
        <dbReference type="EMBL" id="TNN23779.1"/>
    </source>
</evidence>
<gene>
    <name evidence="1" type="ORF">EYF80_066099</name>
</gene>
<dbReference type="EMBL" id="SRLO01017367">
    <property type="protein sequence ID" value="TNN23779.1"/>
    <property type="molecule type" value="Genomic_DNA"/>
</dbReference>
<protein>
    <submittedName>
        <fullName evidence="1">Uncharacterized protein</fullName>
    </submittedName>
</protein>
<dbReference type="Proteomes" id="UP000314294">
    <property type="component" value="Unassembled WGS sequence"/>
</dbReference>
<proteinExistence type="predicted"/>
<evidence type="ECO:0000313" key="2">
    <source>
        <dbReference type="Proteomes" id="UP000314294"/>
    </source>
</evidence>
<reference evidence="1 2" key="1">
    <citation type="submission" date="2019-03" db="EMBL/GenBank/DDBJ databases">
        <title>First draft genome of Liparis tanakae, snailfish: a comprehensive survey of snailfish specific genes.</title>
        <authorList>
            <person name="Kim W."/>
            <person name="Song I."/>
            <person name="Jeong J.-H."/>
            <person name="Kim D."/>
            <person name="Kim S."/>
            <person name="Ryu S."/>
            <person name="Song J.Y."/>
            <person name="Lee S.K."/>
        </authorList>
    </citation>
    <scope>NUCLEOTIDE SEQUENCE [LARGE SCALE GENOMIC DNA]</scope>
    <source>
        <tissue evidence="1">Muscle</tissue>
    </source>
</reference>
<dbReference type="AlphaFoldDB" id="A0A4Z2E4W1"/>
<accession>A0A4Z2E4W1</accession>
<organism evidence="1 2">
    <name type="scientific">Liparis tanakae</name>
    <name type="common">Tanaka's snailfish</name>
    <dbReference type="NCBI Taxonomy" id="230148"/>
    <lineage>
        <taxon>Eukaryota</taxon>
        <taxon>Metazoa</taxon>
        <taxon>Chordata</taxon>
        <taxon>Craniata</taxon>
        <taxon>Vertebrata</taxon>
        <taxon>Euteleostomi</taxon>
        <taxon>Actinopterygii</taxon>
        <taxon>Neopterygii</taxon>
        <taxon>Teleostei</taxon>
        <taxon>Neoteleostei</taxon>
        <taxon>Acanthomorphata</taxon>
        <taxon>Eupercaria</taxon>
        <taxon>Perciformes</taxon>
        <taxon>Cottioidei</taxon>
        <taxon>Cottales</taxon>
        <taxon>Liparidae</taxon>
        <taxon>Liparis</taxon>
    </lineage>
</organism>
<name>A0A4Z2E4W1_9TELE</name>
<comment type="caution">
    <text evidence="1">The sequence shown here is derived from an EMBL/GenBank/DDBJ whole genome shotgun (WGS) entry which is preliminary data.</text>
</comment>
<keyword evidence="2" id="KW-1185">Reference proteome</keyword>
<sequence length="89" mass="10558">MMMKMTVMTVRMMKMVMRTVMTVRMMKMVMRTVMTVRMMKMVMSLCFTVSRRPELELWKPSLSCGWRLCCPPLPTSCPSRRWPTGVRRG</sequence>